<comment type="similarity">
    <text evidence="1">Belongs to the MEMO1 family.</text>
</comment>
<dbReference type="AlphaFoldDB" id="A0A8S4PGZ6"/>
<dbReference type="InterPro" id="IPR002737">
    <property type="entry name" value="MEMO1_fam"/>
</dbReference>
<evidence type="ECO:0000313" key="3">
    <source>
        <dbReference type="Proteomes" id="UP000749559"/>
    </source>
</evidence>
<accession>A0A8S4PGZ6</accession>
<dbReference type="NCBIfam" id="TIGR04336">
    <property type="entry name" value="AmmeMemoSam_B"/>
    <property type="match status" value="1"/>
</dbReference>
<evidence type="ECO:0000256" key="1">
    <source>
        <dbReference type="ARBA" id="ARBA00006315"/>
    </source>
</evidence>
<gene>
    <name evidence="2" type="ORF">OFUS_LOCUS15878</name>
</gene>
<dbReference type="OrthoDB" id="417112at2759"/>
<protein>
    <recommendedName>
        <fullName evidence="4">Protein MEMO1</fullName>
    </recommendedName>
</protein>
<name>A0A8S4PGZ6_OWEFU</name>
<reference evidence="2" key="1">
    <citation type="submission" date="2022-03" db="EMBL/GenBank/DDBJ databases">
        <authorList>
            <person name="Martin C."/>
        </authorList>
    </citation>
    <scope>NUCLEOTIDE SEQUENCE</scope>
</reference>
<evidence type="ECO:0008006" key="4">
    <source>
        <dbReference type="Google" id="ProtNLM"/>
    </source>
</evidence>
<sequence length="297" mass="33841">MSRCRRASHAGSWYSRNGSELNHQLGTWLNNVADIHVHRPARAIIGPHAGYSYCGECGGYAYKQIDPTKTKRIFILGPSHHISFQGCALTSQTQYETPLYNLTIDQQIYSELNSTGEFETINLDVDEDEHSVEMQLPYIAKVMESRQGQFTIVPVLVGSLNPEKEAKYGRIFSQYLADPENFFVISSDFCHWGQRFHYTPYDKSQGEIWQSIEHLDGMAMQAIESMDPTQFSEYLRKYKNTICGRRPIGVLLNAISALRQQNGHNFELKFIKYAQSSHCKTMRDSSVSYASAVLTLK</sequence>
<proteinExistence type="inferred from homology"/>
<dbReference type="CDD" id="cd07361">
    <property type="entry name" value="MEMO_like"/>
    <property type="match status" value="1"/>
</dbReference>
<dbReference type="HAMAP" id="MF_00055">
    <property type="entry name" value="MEMO1"/>
    <property type="match status" value="1"/>
</dbReference>
<dbReference type="Pfam" id="PF01875">
    <property type="entry name" value="Memo"/>
    <property type="match status" value="1"/>
</dbReference>
<evidence type="ECO:0000313" key="2">
    <source>
        <dbReference type="EMBL" id="CAH1790704.1"/>
    </source>
</evidence>
<dbReference type="Gene3D" id="3.40.830.10">
    <property type="entry name" value="LigB-like"/>
    <property type="match status" value="1"/>
</dbReference>
<organism evidence="2 3">
    <name type="scientific">Owenia fusiformis</name>
    <name type="common">Polychaete worm</name>
    <dbReference type="NCBI Taxonomy" id="6347"/>
    <lineage>
        <taxon>Eukaryota</taxon>
        <taxon>Metazoa</taxon>
        <taxon>Spiralia</taxon>
        <taxon>Lophotrochozoa</taxon>
        <taxon>Annelida</taxon>
        <taxon>Polychaeta</taxon>
        <taxon>Sedentaria</taxon>
        <taxon>Canalipalpata</taxon>
        <taxon>Sabellida</taxon>
        <taxon>Oweniida</taxon>
        <taxon>Oweniidae</taxon>
        <taxon>Owenia</taxon>
    </lineage>
</organism>
<dbReference type="PANTHER" id="PTHR11060">
    <property type="entry name" value="PROTEIN MEMO1"/>
    <property type="match status" value="1"/>
</dbReference>
<keyword evidence="3" id="KW-1185">Reference proteome</keyword>
<comment type="caution">
    <text evidence="2">The sequence shown here is derived from an EMBL/GenBank/DDBJ whole genome shotgun (WGS) entry which is preliminary data.</text>
</comment>
<dbReference type="PANTHER" id="PTHR11060:SF0">
    <property type="entry name" value="PROTEIN MEMO1"/>
    <property type="match status" value="1"/>
</dbReference>
<dbReference type="EMBL" id="CAIIXF020000008">
    <property type="protein sequence ID" value="CAH1790704.1"/>
    <property type="molecule type" value="Genomic_DNA"/>
</dbReference>
<dbReference type="Proteomes" id="UP000749559">
    <property type="component" value="Unassembled WGS sequence"/>
</dbReference>